<keyword evidence="4" id="KW-1185">Reference proteome</keyword>
<dbReference type="InterPro" id="IPR050789">
    <property type="entry name" value="Diverse_Enzym_Activities"/>
</dbReference>
<proteinExistence type="predicted"/>
<comment type="caution">
    <text evidence="3">The sequence shown here is derived from an EMBL/GenBank/DDBJ whole genome shotgun (WGS) entry which is preliminary data.</text>
</comment>
<evidence type="ECO:0000259" key="2">
    <source>
        <dbReference type="Pfam" id="PF00144"/>
    </source>
</evidence>
<evidence type="ECO:0000313" key="4">
    <source>
        <dbReference type="Proteomes" id="UP001314263"/>
    </source>
</evidence>
<feature type="chain" id="PRO_5043516574" description="Beta-lactamase-related domain-containing protein" evidence="1">
    <location>
        <begin position="26"/>
        <end position="525"/>
    </location>
</feature>
<dbReference type="AlphaFoldDB" id="A0AAV1ILY3"/>
<dbReference type="EMBL" id="CAUYUE010000017">
    <property type="protein sequence ID" value="CAK0787480.1"/>
    <property type="molecule type" value="Genomic_DNA"/>
</dbReference>
<sequence length="525" mass="57135">MGWTDRPALFLGCLLLFTCSCGVQCQLKFNETVNELIASGKLQNATQTAAGYTAQTLCSGAFLSQRSFQSVWDNDACMFNCLTHTIFNLTDPQHAYGKFSINNAFQYVNVSILDDSTSAVYTGPKFGCQLSLVNKTRVVPKYSDDARRPASSEWKNATVGSSNRLPGVDYEKLNATLARYFENATLVENAKTQAIVVIYKGQLIGEMYSAAMDIKPSTPLISWSLAKSVTSAIVGVRSVDSTIETAFDPYQLATTPVWNASEVAARNITVDDLMRMVSGIEWSEAASVSREQGKAANVVGEMLYEAQDAAAFVGGLPQNATPGKYYNYSTGNYQLVQYNLRQSFQGNDRYYWSYAYNKIFKRIGATSFSFQADPSGTLLGGSSAFMTARDWARFGQLYLQDGMWRGEQVLPVGWVAYSTTPTAAFSGYGAGWWLGYPGAPNGTFYGNGLLGQRVIVVPSQDLVIARMGLNFLNDFDPVYGEDFFTGIASCLPDKGAPPNATATTSLAAQDVQFKLGDSLAADVVT</sequence>
<feature type="signal peptide" evidence="1">
    <location>
        <begin position="1"/>
        <end position="25"/>
    </location>
</feature>
<dbReference type="Proteomes" id="UP001314263">
    <property type="component" value="Unassembled WGS sequence"/>
</dbReference>
<reference evidence="3 4" key="1">
    <citation type="submission" date="2023-10" db="EMBL/GenBank/DDBJ databases">
        <authorList>
            <person name="Maclean D."/>
            <person name="Macfadyen A."/>
        </authorList>
    </citation>
    <scope>NUCLEOTIDE SEQUENCE [LARGE SCALE GENOMIC DNA]</scope>
</reference>
<dbReference type="PANTHER" id="PTHR43283">
    <property type="entry name" value="BETA-LACTAMASE-RELATED"/>
    <property type="match status" value="1"/>
</dbReference>
<dbReference type="InterPro" id="IPR012338">
    <property type="entry name" value="Beta-lactam/transpept-like"/>
</dbReference>
<evidence type="ECO:0000256" key="1">
    <source>
        <dbReference type="SAM" id="SignalP"/>
    </source>
</evidence>
<feature type="domain" description="Beta-lactamase-related" evidence="2">
    <location>
        <begin position="194"/>
        <end position="467"/>
    </location>
</feature>
<dbReference type="PROSITE" id="PS51257">
    <property type="entry name" value="PROKAR_LIPOPROTEIN"/>
    <property type="match status" value="1"/>
</dbReference>
<gene>
    <name evidence="3" type="ORF">CVIRNUC_010700</name>
</gene>
<organism evidence="3 4">
    <name type="scientific">Coccomyxa viridis</name>
    <dbReference type="NCBI Taxonomy" id="1274662"/>
    <lineage>
        <taxon>Eukaryota</taxon>
        <taxon>Viridiplantae</taxon>
        <taxon>Chlorophyta</taxon>
        <taxon>core chlorophytes</taxon>
        <taxon>Trebouxiophyceae</taxon>
        <taxon>Trebouxiophyceae incertae sedis</taxon>
        <taxon>Coccomyxaceae</taxon>
        <taxon>Coccomyxa</taxon>
    </lineage>
</organism>
<dbReference type="InterPro" id="IPR001466">
    <property type="entry name" value="Beta-lactam-related"/>
</dbReference>
<dbReference type="PANTHER" id="PTHR43283:SF7">
    <property type="entry name" value="BETA-LACTAMASE-RELATED DOMAIN-CONTAINING PROTEIN"/>
    <property type="match status" value="1"/>
</dbReference>
<accession>A0AAV1ILY3</accession>
<protein>
    <recommendedName>
        <fullName evidence="2">Beta-lactamase-related domain-containing protein</fullName>
    </recommendedName>
</protein>
<name>A0AAV1ILY3_9CHLO</name>
<dbReference type="Pfam" id="PF00144">
    <property type="entry name" value="Beta-lactamase"/>
    <property type="match status" value="1"/>
</dbReference>
<keyword evidence="1" id="KW-0732">Signal</keyword>
<dbReference type="SUPFAM" id="SSF56601">
    <property type="entry name" value="beta-lactamase/transpeptidase-like"/>
    <property type="match status" value="1"/>
</dbReference>
<evidence type="ECO:0000313" key="3">
    <source>
        <dbReference type="EMBL" id="CAK0787480.1"/>
    </source>
</evidence>
<dbReference type="Gene3D" id="3.40.710.10">
    <property type="entry name" value="DD-peptidase/beta-lactamase superfamily"/>
    <property type="match status" value="1"/>
</dbReference>